<organism evidence="2 3">
    <name type="scientific">Candidatus Berkelbacteria bacterium CG03_land_8_20_14_0_80_40_36</name>
    <dbReference type="NCBI Taxonomy" id="1974509"/>
    <lineage>
        <taxon>Bacteria</taxon>
        <taxon>Candidatus Berkelbacteria</taxon>
    </lineage>
</organism>
<keyword evidence="1" id="KW-0472">Membrane</keyword>
<sequence>MRIEIDQSNKIEKTSRLTAIAYSNGVDKSIIITSKEKKLLQKHFRAIGKNKLFVILTFSTLIYLLIKDIINKNMEIYIDREYPGYDSFIKQRLVEISNHKLDRSQIHITQIGKKSRAHKKAHRSMTTRYSDKQVGAKDIIGFIKH</sequence>
<gene>
    <name evidence="2" type="ORF">COS38_02670</name>
</gene>
<reference evidence="3" key="1">
    <citation type="submission" date="2017-09" db="EMBL/GenBank/DDBJ databases">
        <title>Depth-based differentiation of microbial function through sediment-hosted aquifers and enrichment of novel symbionts in the deep terrestrial subsurface.</title>
        <authorList>
            <person name="Probst A.J."/>
            <person name="Ladd B."/>
            <person name="Jarett J.K."/>
            <person name="Geller-Mcgrath D.E."/>
            <person name="Sieber C.M.K."/>
            <person name="Emerson J.B."/>
            <person name="Anantharaman K."/>
            <person name="Thomas B.C."/>
            <person name="Malmstrom R."/>
            <person name="Stieglmeier M."/>
            <person name="Klingl A."/>
            <person name="Woyke T."/>
            <person name="Ryan C.M."/>
            <person name="Banfield J.F."/>
        </authorList>
    </citation>
    <scope>NUCLEOTIDE SEQUENCE [LARGE SCALE GENOMIC DNA]</scope>
</reference>
<dbReference type="EMBL" id="PEUM01000075">
    <property type="protein sequence ID" value="PIV25241.1"/>
    <property type="molecule type" value="Genomic_DNA"/>
</dbReference>
<keyword evidence="1" id="KW-0812">Transmembrane</keyword>
<dbReference type="AlphaFoldDB" id="A0A2M7CHY3"/>
<proteinExistence type="predicted"/>
<dbReference type="Proteomes" id="UP000229966">
    <property type="component" value="Unassembled WGS sequence"/>
</dbReference>
<evidence type="ECO:0000313" key="3">
    <source>
        <dbReference type="Proteomes" id="UP000229966"/>
    </source>
</evidence>
<keyword evidence="1" id="KW-1133">Transmembrane helix</keyword>
<evidence type="ECO:0000256" key="1">
    <source>
        <dbReference type="SAM" id="Phobius"/>
    </source>
</evidence>
<comment type="caution">
    <text evidence="2">The sequence shown here is derived from an EMBL/GenBank/DDBJ whole genome shotgun (WGS) entry which is preliminary data.</text>
</comment>
<accession>A0A2M7CHY3</accession>
<feature type="transmembrane region" description="Helical" evidence="1">
    <location>
        <begin position="52"/>
        <end position="70"/>
    </location>
</feature>
<protein>
    <submittedName>
        <fullName evidence="2">Uncharacterized protein</fullName>
    </submittedName>
</protein>
<evidence type="ECO:0000313" key="2">
    <source>
        <dbReference type="EMBL" id="PIV25241.1"/>
    </source>
</evidence>
<name>A0A2M7CHY3_9BACT</name>